<evidence type="ECO:0000256" key="3">
    <source>
        <dbReference type="ARBA" id="ARBA00022452"/>
    </source>
</evidence>
<dbReference type="InterPro" id="IPR012910">
    <property type="entry name" value="Plug_dom"/>
</dbReference>
<dbReference type="SUPFAM" id="SSF49452">
    <property type="entry name" value="Starch-binding domain-like"/>
    <property type="match status" value="1"/>
</dbReference>
<dbReference type="OrthoDB" id="8727862at2"/>
<dbReference type="InterPro" id="IPR013784">
    <property type="entry name" value="Carb-bd-like_fold"/>
</dbReference>
<keyword evidence="5 9" id="KW-0798">TonB box</keyword>
<keyword evidence="6 8" id="KW-0472">Membrane</keyword>
<organism evidence="12 13">
    <name type="scientific">Exilibacterium tricleocarpae</name>
    <dbReference type="NCBI Taxonomy" id="2591008"/>
    <lineage>
        <taxon>Bacteria</taxon>
        <taxon>Pseudomonadati</taxon>
        <taxon>Pseudomonadota</taxon>
        <taxon>Gammaproteobacteria</taxon>
        <taxon>Cellvibrionales</taxon>
        <taxon>Cellvibrionaceae</taxon>
        <taxon>Exilibacterium</taxon>
    </lineage>
</organism>
<dbReference type="PROSITE" id="PS52016">
    <property type="entry name" value="TONB_DEPENDENT_REC_3"/>
    <property type="match status" value="1"/>
</dbReference>
<keyword evidence="12" id="KW-0675">Receptor</keyword>
<keyword evidence="4 8" id="KW-0812">Transmembrane</keyword>
<dbReference type="GO" id="GO:0030246">
    <property type="term" value="F:carbohydrate binding"/>
    <property type="evidence" value="ECO:0007669"/>
    <property type="project" value="InterPro"/>
</dbReference>
<comment type="caution">
    <text evidence="12">The sequence shown here is derived from an EMBL/GenBank/DDBJ whole genome shotgun (WGS) entry which is preliminary data.</text>
</comment>
<accession>A0A545TLM2</accession>
<sequence length="964" mass="107986">MRRVMKTQSKVLYKQELKKTYRYILDTLRPAFAVPALMLSLGVAAQDGGVIGRVTDPDNNKLQGAVVMIETLGRRVVTDAEGRFRLQGLPDGTYQVTVDYLGFEPIEGSVTIAGGDAVSQDFRFGEDTVELEVIEVVGSRAAIMSALNQERASDTLKTIIASSDAGKFADQNIAEALQRLPGISIERSDGEGRFVSVRGLGPNFTNVKLNGARVPSTETAPDRDRAVALDIIPSELLENLEVSKVVTAADDGDTIGGTVSIRSLSAFQRDGQYVSYKAELGYDERAEEDAYKASLIYSNLFADNTFGIAISLTAQDRDYLIENIEGDEGDGILDLDGTETLGRLDLRTLDLGRERRSANINLDYRPTDSARYFARFTHSYLLETEFRNRVSNQFRDDPELSGTNRGRGDNLRVRKEFRDQDEEQEIQTISIGGENFVGPWSFAYNASFSEATREEDDFRARFQNRRIDNVNFRFGTDSYLLEPATPADLADFNDRSDYEFDRFRITTEDSEDKNTEFTLDVHRDMDWGNLKFGAKYFKHEKVNDIENNEYEDAFNEAEDITLADFQAFTPDFSLGDWGPGARVPEVINFYQRQFAQGNVDATDDGDIRDNLIDGFVNDYDSEEEILAVYALGNFNIGENMVLNAGARVEQTDFSSAGFVVNTGDFSGALASPVRFDKDYTDVMPSANLRWNIRDDLVFRAGIFRSVVRPSFARNNPGIAVDFDELDNELNVQAGNPNLEPFSANNLDLNLAWYPEAVVAVLQAGIFYKDIDDFIFRATVDEDSRVGQEIINRSGDPRFATASDIDIRTSLNGESAKVTGLELSYYQELPAGFNIAANATFVDSEADLETRQVSLIGQADVTGNLTLGWADEKWDLRLSAAYTDDFLVRINDEENVNNDSYTNARTQVDFDLKYQLNDRVQIYFDALNLTEQEEFNEFRSSGSGFVQQYQNIERTFLIGVRGSFK</sequence>
<evidence type="ECO:0000256" key="2">
    <source>
        <dbReference type="ARBA" id="ARBA00022448"/>
    </source>
</evidence>
<dbReference type="EMBL" id="VHSG01000013">
    <property type="protein sequence ID" value="TQV78130.1"/>
    <property type="molecule type" value="Genomic_DNA"/>
</dbReference>
<evidence type="ECO:0000256" key="4">
    <source>
        <dbReference type="ARBA" id="ARBA00022692"/>
    </source>
</evidence>
<dbReference type="Gene3D" id="2.60.40.1120">
    <property type="entry name" value="Carboxypeptidase-like, regulatory domain"/>
    <property type="match status" value="1"/>
</dbReference>
<dbReference type="InterPro" id="IPR036942">
    <property type="entry name" value="Beta-barrel_TonB_sf"/>
</dbReference>
<evidence type="ECO:0000256" key="9">
    <source>
        <dbReference type="RuleBase" id="RU003357"/>
    </source>
</evidence>
<dbReference type="Pfam" id="PF13620">
    <property type="entry name" value="CarboxypepD_reg"/>
    <property type="match status" value="1"/>
</dbReference>
<evidence type="ECO:0000259" key="10">
    <source>
        <dbReference type="Pfam" id="PF00593"/>
    </source>
</evidence>
<evidence type="ECO:0000256" key="8">
    <source>
        <dbReference type="PROSITE-ProRule" id="PRU01360"/>
    </source>
</evidence>
<dbReference type="CDD" id="cd01347">
    <property type="entry name" value="ligand_gated_channel"/>
    <property type="match status" value="1"/>
</dbReference>
<feature type="domain" description="TonB-dependent receptor-like beta-barrel" evidence="10">
    <location>
        <begin position="469"/>
        <end position="928"/>
    </location>
</feature>
<dbReference type="Proteomes" id="UP000319732">
    <property type="component" value="Unassembled WGS sequence"/>
</dbReference>
<name>A0A545TLM2_9GAMM</name>
<dbReference type="InterPro" id="IPR039426">
    <property type="entry name" value="TonB-dep_rcpt-like"/>
</dbReference>
<dbReference type="NCBIfam" id="TIGR01782">
    <property type="entry name" value="TonB-Xanth-Caul"/>
    <property type="match status" value="1"/>
</dbReference>
<protein>
    <submittedName>
        <fullName evidence="12">TonB-dependent receptor</fullName>
    </submittedName>
</protein>
<comment type="subcellular location">
    <subcellularLocation>
        <location evidence="1 8">Cell outer membrane</location>
        <topology evidence="1 8">Multi-pass membrane protein</topology>
    </subcellularLocation>
</comment>
<dbReference type="InterPro" id="IPR000531">
    <property type="entry name" value="Beta-barrel_TonB"/>
</dbReference>
<evidence type="ECO:0000313" key="13">
    <source>
        <dbReference type="Proteomes" id="UP000319732"/>
    </source>
</evidence>
<evidence type="ECO:0000313" key="12">
    <source>
        <dbReference type="EMBL" id="TQV78130.1"/>
    </source>
</evidence>
<feature type="domain" description="TonB-dependent receptor plug" evidence="11">
    <location>
        <begin position="158"/>
        <end position="258"/>
    </location>
</feature>
<keyword evidence="7 8" id="KW-0998">Cell outer membrane</keyword>
<dbReference type="Gene3D" id="2.40.170.20">
    <property type="entry name" value="TonB-dependent receptor, beta-barrel domain"/>
    <property type="match status" value="1"/>
</dbReference>
<keyword evidence="13" id="KW-1185">Reference proteome</keyword>
<dbReference type="AlphaFoldDB" id="A0A545TLM2"/>
<proteinExistence type="inferred from homology"/>
<dbReference type="InterPro" id="IPR037066">
    <property type="entry name" value="Plug_dom_sf"/>
</dbReference>
<dbReference type="PANTHER" id="PTHR40980">
    <property type="entry name" value="PLUG DOMAIN-CONTAINING PROTEIN"/>
    <property type="match status" value="1"/>
</dbReference>
<dbReference type="SUPFAM" id="SSF56935">
    <property type="entry name" value="Porins"/>
    <property type="match status" value="1"/>
</dbReference>
<comment type="similarity">
    <text evidence="8 9">Belongs to the TonB-dependent receptor family.</text>
</comment>
<evidence type="ECO:0000259" key="11">
    <source>
        <dbReference type="Pfam" id="PF07715"/>
    </source>
</evidence>
<dbReference type="Gene3D" id="2.170.130.10">
    <property type="entry name" value="TonB-dependent receptor, plug domain"/>
    <property type="match status" value="1"/>
</dbReference>
<dbReference type="GO" id="GO:0009279">
    <property type="term" value="C:cell outer membrane"/>
    <property type="evidence" value="ECO:0007669"/>
    <property type="project" value="UniProtKB-SubCell"/>
</dbReference>
<evidence type="ECO:0000256" key="1">
    <source>
        <dbReference type="ARBA" id="ARBA00004571"/>
    </source>
</evidence>
<keyword evidence="3 8" id="KW-1134">Transmembrane beta strand</keyword>
<dbReference type="InterPro" id="IPR010104">
    <property type="entry name" value="TonB_rcpt_bac"/>
</dbReference>
<evidence type="ECO:0000256" key="7">
    <source>
        <dbReference type="ARBA" id="ARBA00023237"/>
    </source>
</evidence>
<dbReference type="Pfam" id="PF07715">
    <property type="entry name" value="Plug"/>
    <property type="match status" value="1"/>
</dbReference>
<evidence type="ECO:0000256" key="6">
    <source>
        <dbReference type="ARBA" id="ARBA00023136"/>
    </source>
</evidence>
<reference evidence="12 13" key="1">
    <citation type="submission" date="2019-06" db="EMBL/GenBank/DDBJ databases">
        <title>Whole genome sequence for Cellvibrionaceae sp. R142.</title>
        <authorList>
            <person name="Wang G."/>
        </authorList>
    </citation>
    <scope>NUCLEOTIDE SEQUENCE [LARGE SCALE GENOMIC DNA]</scope>
    <source>
        <strain evidence="12 13">R142</strain>
    </source>
</reference>
<keyword evidence="2 8" id="KW-0813">Transport</keyword>
<gene>
    <name evidence="12" type="ORF">FKG94_13710</name>
</gene>
<evidence type="ECO:0000256" key="5">
    <source>
        <dbReference type="ARBA" id="ARBA00023077"/>
    </source>
</evidence>
<dbReference type="PANTHER" id="PTHR40980:SF4">
    <property type="entry name" value="TONB-DEPENDENT RECEPTOR-LIKE BETA-BARREL DOMAIN-CONTAINING PROTEIN"/>
    <property type="match status" value="1"/>
</dbReference>
<dbReference type="Pfam" id="PF00593">
    <property type="entry name" value="TonB_dep_Rec_b-barrel"/>
    <property type="match status" value="1"/>
</dbReference>